<sequence>MSANSLENSLKFPIQLYEQKDYYRSISELLRLEFQFPQNSARQQLHLYLLKNYDAIDNFRKVEKTIAEIYSHSPSNPFTPEKRIAAKILTFSLLRQGQEKKAKELWEQLVLRQEDVDFPLASRIPGQVDPEQARSYSAILPGAGLLLSKEYGKASASFLLNGVFLLGIFQSLQNKQLGLAGLLFFFEWGWYSGGQEAAAEAANNYNQQLIETTQKQWTLTNRGR</sequence>
<dbReference type="Proteomes" id="UP000218113">
    <property type="component" value="Unassembled WGS sequence"/>
</dbReference>
<comment type="caution">
    <text evidence="1">The sequence shown here is derived from an EMBL/GenBank/DDBJ whole genome shotgun (WGS) entry which is preliminary data.</text>
</comment>
<dbReference type="Gene3D" id="1.25.40.10">
    <property type="entry name" value="Tetratricopeptide repeat domain"/>
    <property type="match status" value="1"/>
</dbReference>
<proteinExistence type="predicted"/>
<name>A0A2A4SQG5_9DELT</name>
<dbReference type="AlphaFoldDB" id="A0A2A4SQG5"/>
<reference evidence="2" key="1">
    <citation type="submission" date="2017-08" db="EMBL/GenBank/DDBJ databases">
        <title>A dynamic microbial community with high functional redundancy inhabits the cold, oxic subseafloor aquifer.</title>
        <authorList>
            <person name="Tully B.J."/>
            <person name="Wheat C.G."/>
            <person name="Glazer B.T."/>
            <person name="Huber J.A."/>
        </authorList>
    </citation>
    <scope>NUCLEOTIDE SEQUENCE [LARGE SCALE GENOMIC DNA]</scope>
</reference>
<accession>A0A2A4SQG5</accession>
<organism evidence="1 2">
    <name type="scientific">SAR324 cluster bacterium</name>
    <dbReference type="NCBI Taxonomy" id="2024889"/>
    <lineage>
        <taxon>Bacteria</taxon>
        <taxon>Deltaproteobacteria</taxon>
        <taxon>SAR324 cluster</taxon>
    </lineage>
</organism>
<evidence type="ECO:0000313" key="2">
    <source>
        <dbReference type="Proteomes" id="UP000218113"/>
    </source>
</evidence>
<evidence type="ECO:0000313" key="1">
    <source>
        <dbReference type="EMBL" id="PCI23394.1"/>
    </source>
</evidence>
<gene>
    <name evidence="1" type="ORF">COB67_12875</name>
</gene>
<dbReference type="InterPro" id="IPR011990">
    <property type="entry name" value="TPR-like_helical_dom_sf"/>
</dbReference>
<protein>
    <recommendedName>
        <fullName evidence="3">Tetratricopeptide repeat protein</fullName>
    </recommendedName>
</protein>
<evidence type="ECO:0008006" key="3">
    <source>
        <dbReference type="Google" id="ProtNLM"/>
    </source>
</evidence>
<dbReference type="EMBL" id="NVSR01000146">
    <property type="protein sequence ID" value="PCI23394.1"/>
    <property type="molecule type" value="Genomic_DNA"/>
</dbReference>